<comment type="function">
    <text evidence="2">Catalyzes the hydroxylation of the N(6)-(4-aminobutyl)-L-lysine intermediate produced by deoxyhypusine synthase/DHPS on a critical lysine of the eukaryotic translation initiation factor 5A/eIF-5A. This is the second step of the post-translational modification of that lysine into an unusual amino acid residue named hypusine. Hypusination is unique to mature eIF-5A factor and is essential for its function.</text>
</comment>
<evidence type="ECO:0000256" key="1">
    <source>
        <dbReference type="ARBA" id="ARBA00022737"/>
    </source>
</evidence>
<gene>
    <name evidence="4" type="ORF">AUJ95_01795</name>
</gene>
<evidence type="ECO:0000313" key="5">
    <source>
        <dbReference type="Proteomes" id="UP000183085"/>
    </source>
</evidence>
<dbReference type="EMBL" id="MNYI01000051">
    <property type="protein sequence ID" value="OIP42343.1"/>
    <property type="molecule type" value="Genomic_DNA"/>
</dbReference>
<name>A0A1J5EEB8_9BACT</name>
<dbReference type="PROSITE" id="PS50077">
    <property type="entry name" value="HEAT_REPEAT"/>
    <property type="match status" value="1"/>
</dbReference>
<accession>A0A1J5EEB8</accession>
<dbReference type="SMART" id="SM00567">
    <property type="entry name" value="EZ_HEAT"/>
    <property type="match status" value="20"/>
</dbReference>
<dbReference type="AlphaFoldDB" id="A0A1J5EEB8"/>
<protein>
    <recommendedName>
        <fullName evidence="6">TOG domain-containing protein</fullName>
    </recommendedName>
</protein>
<keyword evidence="1" id="KW-0677">Repeat</keyword>
<dbReference type="InterPro" id="IPR000357">
    <property type="entry name" value="HEAT"/>
</dbReference>
<dbReference type="PANTHER" id="PTHR12697">
    <property type="entry name" value="PBS LYASE HEAT-LIKE PROTEIN"/>
    <property type="match status" value="1"/>
</dbReference>
<dbReference type="STRING" id="1817895.AUJ95_01795"/>
<dbReference type="GO" id="GO:0016491">
    <property type="term" value="F:oxidoreductase activity"/>
    <property type="evidence" value="ECO:0007669"/>
    <property type="project" value="TreeGrafter"/>
</dbReference>
<dbReference type="InterPro" id="IPR011989">
    <property type="entry name" value="ARM-like"/>
</dbReference>
<organism evidence="4 5">
    <name type="scientific">Candidatus Desantisbacteria bacterium CG2_30_40_21</name>
    <dbReference type="NCBI Taxonomy" id="1817895"/>
    <lineage>
        <taxon>Bacteria</taxon>
        <taxon>Candidatus Desantisiibacteriota</taxon>
    </lineage>
</organism>
<dbReference type="InterPro" id="IPR004155">
    <property type="entry name" value="PBS_lyase_HEAT"/>
</dbReference>
<dbReference type="InterPro" id="IPR021133">
    <property type="entry name" value="HEAT_type_2"/>
</dbReference>
<keyword evidence="3" id="KW-0732">Signal</keyword>
<sequence>MRFIFLSIVLLFVATYSYSDETTSFPTININQPTAQPIAQIISNLKDNDETMRIQAAEIAGELSGAVCPSIITALIHALNDPKWRVKKSAILALGKIGSTEAIPSLLNCIKDENWIIRCKAVYSLGEIGSAEATDAIINIINDEDESVRQEAITALGKIRATKAIPLLINILTHSTDEYISLVSLSLIKIGTPSVIPLLQVLDNKNPQVRQKVAYALGEIHDSRAISPLITALYEEDELPRGDISAALVKMGTTAVPALLPYMNTSDMNLKGCLVWILGEIGDKQATQSLIKILALEENQQILKKAIWASGKIGDIEALPSLIPLLKNDYRLEESVIIAISRISDEKTIRLFASALRGEETFLPWEEINEQGIALLIIAAQDKNIEIKRCAAIALGKTHNKRAVETLISLLDDTDWRTQRNAVIGLGEIGDERAVPHLTNLLNPTTIWTVKGNAVISLGKIKDIKSIPALLQSLKDEDSFTRACASEALGNLKAEEAIVPLIELLNDEDTFVQEAAVSGLINLSEPCIFPLLESIDRTNKINAFTILGKLHAVDAVDMLIDNLSNKNQKIAGKAAWALGEIGETRAIEPLIERLKDNNLPQVIEAVGKLKAEKAISYLIGFLGQEVALPTETAPLSDGEAASITISAMINIGTPCVPFLIEILSNGNETARANATLILGQLKDKRAVPSLVAMLKDNEWFVRAAVVIALGEIADRSALGPLVGAAMEDKNEDVRIYASNALGKIDDDEVITFLLIALDDPNPDIQFNAALALGERGYLEGMQLLIEHLNDQNRVIRKIAINRLTLIGKPAIPALIKAMGHDDNIIRKVATDILIHIGGDTIIPLLQALDGDQKIIRWYAAIALGSLLKKTPDPVEQEKIVLALIRNLNDDSWYGRGGATIAIGNISTNQDTLIEALLKGLNDANGVVRITTAEALGKIGNPRALKPLTILSNNDTESCVRTAAKTAVKRIQKQVEE</sequence>
<dbReference type="Pfam" id="PF02985">
    <property type="entry name" value="HEAT"/>
    <property type="match status" value="1"/>
</dbReference>
<comment type="caution">
    <text evidence="4">The sequence shown here is derived from an EMBL/GenBank/DDBJ whole genome shotgun (WGS) entry which is preliminary data.</text>
</comment>
<reference evidence="4 5" key="1">
    <citation type="journal article" date="2016" name="Environ. Microbiol.">
        <title>Genomic resolution of a cold subsurface aquifer community provides metabolic insights for novel microbes adapted to high CO concentrations.</title>
        <authorList>
            <person name="Probst A.J."/>
            <person name="Castelle C.J."/>
            <person name="Singh A."/>
            <person name="Brown C.T."/>
            <person name="Anantharaman K."/>
            <person name="Sharon I."/>
            <person name="Hug L.A."/>
            <person name="Burstein D."/>
            <person name="Emerson J.B."/>
            <person name="Thomas B.C."/>
            <person name="Banfield J.F."/>
        </authorList>
    </citation>
    <scope>NUCLEOTIDE SEQUENCE [LARGE SCALE GENOMIC DNA]</scope>
    <source>
        <strain evidence="4">CG2_30_40_21</strain>
    </source>
</reference>
<feature type="signal peptide" evidence="3">
    <location>
        <begin position="1"/>
        <end position="19"/>
    </location>
</feature>
<dbReference type="Gene3D" id="1.25.10.10">
    <property type="entry name" value="Leucine-rich Repeat Variant"/>
    <property type="match status" value="7"/>
</dbReference>
<evidence type="ECO:0000313" key="4">
    <source>
        <dbReference type="EMBL" id="OIP42343.1"/>
    </source>
</evidence>
<evidence type="ECO:0000256" key="2">
    <source>
        <dbReference type="ARBA" id="ARBA00045876"/>
    </source>
</evidence>
<evidence type="ECO:0008006" key="6">
    <source>
        <dbReference type="Google" id="ProtNLM"/>
    </source>
</evidence>
<feature type="chain" id="PRO_5012317568" description="TOG domain-containing protein" evidence="3">
    <location>
        <begin position="20"/>
        <end position="976"/>
    </location>
</feature>
<dbReference type="SUPFAM" id="SSF48371">
    <property type="entry name" value="ARM repeat"/>
    <property type="match status" value="2"/>
</dbReference>
<dbReference type="PANTHER" id="PTHR12697:SF5">
    <property type="entry name" value="DEOXYHYPUSINE HYDROXYLASE"/>
    <property type="match status" value="1"/>
</dbReference>
<dbReference type="Pfam" id="PF13646">
    <property type="entry name" value="HEAT_2"/>
    <property type="match status" value="8"/>
</dbReference>
<dbReference type="Proteomes" id="UP000183085">
    <property type="component" value="Unassembled WGS sequence"/>
</dbReference>
<dbReference type="Pfam" id="PF03130">
    <property type="entry name" value="HEAT_PBS"/>
    <property type="match status" value="1"/>
</dbReference>
<dbReference type="InterPro" id="IPR016024">
    <property type="entry name" value="ARM-type_fold"/>
</dbReference>
<evidence type="ECO:0000256" key="3">
    <source>
        <dbReference type="SAM" id="SignalP"/>
    </source>
</evidence>
<proteinExistence type="predicted"/>